<protein>
    <recommendedName>
        <fullName evidence="1">Zinc-ribbon 15 domain-containing protein</fullName>
    </recommendedName>
</protein>
<dbReference type="InterPro" id="IPR031493">
    <property type="entry name" value="Zinc_ribbon_15"/>
</dbReference>
<dbReference type="InterPro" id="IPR053281">
    <property type="entry name" value="Double_zinc_ribbon"/>
</dbReference>
<reference evidence="2" key="1">
    <citation type="submission" date="2024-02" db="EMBL/GenBank/DDBJ databases">
        <authorList>
            <consortium name="ELIXIR-Norway"/>
            <consortium name="Elixir Norway"/>
        </authorList>
    </citation>
    <scope>NUCLEOTIDE SEQUENCE</scope>
</reference>
<sequence>MFFFFFGGVNQEVRKEIHKGFAVCPRCDSPADLVEYDNVFRAFFIPLWRWSGDNPAIACESCGFLMPMSQFQTLQEAALKRFKPPAPPPAAAGRRQQDWTPTAPMLRCWSCASPVDPSFRFCPQCGSSQN</sequence>
<evidence type="ECO:0000259" key="1">
    <source>
        <dbReference type="Pfam" id="PF17032"/>
    </source>
</evidence>
<gene>
    <name evidence="2" type="ORF">CSSPTR1EN2_LOCUS4625</name>
</gene>
<keyword evidence="3" id="KW-1185">Reference proteome</keyword>
<evidence type="ECO:0000313" key="3">
    <source>
        <dbReference type="Proteomes" id="UP001497512"/>
    </source>
</evidence>
<dbReference type="PANTHER" id="PTHR36718:SF1">
    <property type="entry name" value="DOUBLE ZINC RIBBON PROTEIN MJ0416"/>
    <property type="match status" value="1"/>
</dbReference>
<dbReference type="Pfam" id="PF17032">
    <property type="entry name" value="Zn_ribbon_15"/>
    <property type="match status" value="1"/>
</dbReference>
<organism evidence="2 3">
    <name type="scientific">Sphagnum troendelagicum</name>
    <dbReference type="NCBI Taxonomy" id="128251"/>
    <lineage>
        <taxon>Eukaryota</taxon>
        <taxon>Viridiplantae</taxon>
        <taxon>Streptophyta</taxon>
        <taxon>Embryophyta</taxon>
        <taxon>Bryophyta</taxon>
        <taxon>Sphagnophytina</taxon>
        <taxon>Sphagnopsida</taxon>
        <taxon>Sphagnales</taxon>
        <taxon>Sphagnaceae</taxon>
        <taxon>Sphagnum</taxon>
    </lineage>
</organism>
<accession>A0ABP0TKC2</accession>
<name>A0ABP0TKC2_9BRYO</name>
<dbReference type="PANTHER" id="PTHR36718">
    <property type="entry name" value="OS05G0435400 PROTEIN"/>
    <property type="match status" value="1"/>
</dbReference>
<dbReference type="Proteomes" id="UP001497512">
    <property type="component" value="Chromosome 12"/>
</dbReference>
<proteinExistence type="predicted"/>
<dbReference type="EMBL" id="OZ019904">
    <property type="protein sequence ID" value="CAK9198815.1"/>
    <property type="molecule type" value="Genomic_DNA"/>
</dbReference>
<feature type="domain" description="Zinc-ribbon 15" evidence="1">
    <location>
        <begin position="23"/>
        <end position="126"/>
    </location>
</feature>
<evidence type="ECO:0000313" key="2">
    <source>
        <dbReference type="EMBL" id="CAK9198815.1"/>
    </source>
</evidence>